<evidence type="ECO:0000256" key="9">
    <source>
        <dbReference type="RuleBase" id="RU361157"/>
    </source>
</evidence>
<dbReference type="EMBL" id="UHJA01000001">
    <property type="protein sequence ID" value="SUP79148.1"/>
    <property type="molecule type" value="Genomic_DNA"/>
</dbReference>
<gene>
    <name evidence="11" type="primary">kpsM</name>
    <name evidence="11" type="ORF">NCTC11470_04288</name>
</gene>
<dbReference type="InterPro" id="IPR047817">
    <property type="entry name" value="ABC2_TM_bact-type"/>
</dbReference>
<keyword evidence="5 9" id="KW-0812">Transmembrane</keyword>
<feature type="transmembrane region" description="Helical" evidence="9">
    <location>
        <begin position="179"/>
        <end position="198"/>
    </location>
</feature>
<evidence type="ECO:0000256" key="6">
    <source>
        <dbReference type="ARBA" id="ARBA00022989"/>
    </source>
</evidence>
<feature type="transmembrane region" description="Helical" evidence="9">
    <location>
        <begin position="67"/>
        <end position="88"/>
    </location>
</feature>
<dbReference type="Pfam" id="PF01061">
    <property type="entry name" value="ABC2_membrane"/>
    <property type="match status" value="1"/>
</dbReference>
<dbReference type="GO" id="GO:0015920">
    <property type="term" value="P:lipopolysaccharide transport"/>
    <property type="evidence" value="ECO:0007669"/>
    <property type="project" value="TreeGrafter"/>
</dbReference>
<evidence type="ECO:0000256" key="1">
    <source>
        <dbReference type="ARBA" id="ARBA00004651"/>
    </source>
</evidence>
<accession>A0A380Q038</accession>
<sequence>MKEMLLAIYRYRGFILGSVQREFQAKYQKSMLGATWLVLQPLSMILVYTLVFSQVMKARLPGDVGTFSYSIYLCIGIITWGLFAEIVGRGQNVFIENAGLLKKLNFPKICLPIIVVLSALINFIIIFSLFVVFLIVTGNFHPISIIVLIIPLVIQVLFATGLGISLGVINVFFRDVGQFVTVLLQFWFWFTPIVYVMSTLPKGAQSLLRFNPMAVLVDNYQQIIIKQHMPNWSALWPVATIAVFLCILGMYLFRKHSADMVDEL</sequence>
<dbReference type="InterPro" id="IPR013525">
    <property type="entry name" value="ABC2_TM"/>
</dbReference>
<evidence type="ECO:0000259" key="10">
    <source>
        <dbReference type="PROSITE" id="PS51012"/>
    </source>
</evidence>
<keyword evidence="8 9" id="KW-0472">Membrane</keyword>
<feature type="transmembrane region" description="Helical" evidence="9">
    <location>
        <begin position="143"/>
        <end position="172"/>
    </location>
</feature>
<organism evidence="11 12">
    <name type="scientific">Yersinia frederiksenii</name>
    <dbReference type="NCBI Taxonomy" id="29484"/>
    <lineage>
        <taxon>Bacteria</taxon>
        <taxon>Pseudomonadati</taxon>
        <taxon>Pseudomonadota</taxon>
        <taxon>Gammaproteobacteria</taxon>
        <taxon>Enterobacterales</taxon>
        <taxon>Yersiniaceae</taxon>
        <taxon>Yersinia</taxon>
    </lineage>
</organism>
<comment type="similarity">
    <text evidence="2 9">Belongs to the ABC-2 integral membrane protein family.</text>
</comment>
<evidence type="ECO:0000256" key="3">
    <source>
        <dbReference type="ARBA" id="ARBA00022448"/>
    </source>
</evidence>
<dbReference type="PROSITE" id="PS51012">
    <property type="entry name" value="ABC_TM2"/>
    <property type="match status" value="1"/>
</dbReference>
<evidence type="ECO:0000256" key="2">
    <source>
        <dbReference type="ARBA" id="ARBA00007783"/>
    </source>
</evidence>
<evidence type="ECO:0000256" key="7">
    <source>
        <dbReference type="ARBA" id="ARBA00023047"/>
    </source>
</evidence>
<dbReference type="GO" id="GO:0015774">
    <property type="term" value="P:polysaccharide transport"/>
    <property type="evidence" value="ECO:0007669"/>
    <property type="project" value="UniProtKB-KW"/>
</dbReference>
<name>A0A380Q038_YERFR</name>
<evidence type="ECO:0000256" key="8">
    <source>
        <dbReference type="ARBA" id="ARBA00023136"/>
    </source>
</evidence>
<feature type="transmembrane region" description="Helical" evidence="9">
    <location>
        <begin position="234"/>
        <end position="253"/>
    </location>
</feature>
<dbReference type="GO" id="GO:0140359">
    <property type="term" value="F:ABC-type transporter activity"/>
    <property type="evidence" value="ECO:0007669"/>
    <property type="project" value="InterPro"/>
</dbReference>
<evidence type="ECO:0000256" key="5">
    <source>
        <dbReference type="ARBA" id="ARBA00022692"/>
    </source>
</evidence>
<keyword evidence="6 9" id="KW-1133">Transmembrane helix</keyword>
<proteinExistence type="inferred from homology"/>
<keyword evidence="7" id="KW-0625">Polysaccharide transport</keyword>
<comment type="subcellular location">
    <subcellularLocation>
        <location evidence="9">Cell inner membrane</location>
        <topology evidence="9">Multi-pass membrane protein</topology>
    </subcellularLocation>
    <subcellularLocation>
        <location evidence="1">Cell membrane</location>
        <topology evidence="1">Multi-pass membrane protein</topology>
    </subcellularLocation>
</comment>
<dbReference type="Proteomes" id="UP000254835">
    <property type="component" value="Unassembled WGS sequence"/>
</dbReference>
<protein>
    <recommendedName>
        <fullName evidence="9">Transport permease protein</fullName>
    </recommendedName>
</protein>
<dbReference type="PANTHER" id="PTHR30413:SF10">
    <property type="entry name" value="CAPSULE POLYSACCHARIDE EXPORT INNER-MEMBRANE PROTEIN CTRC"/>
    <property type="match status" value="1"/>
</dbReference>
<feature type="transmembrane region" description="Helical" evidence="9">
    <location>
        <begin position="31"/>
        <end position="55"/>
    </location>
</feature>
<evidence type="ECO:0000313" key="12">
    <source>
        <dbReference type="Proteomes" id="UP000254835"/>
    </source>
</evidence>
<keyword evidence="7" id="KW-0762">Sugar transport</keyword>
<feature type="transmembrane region" description="Helical" evidence="9">
    <location>
        <begin position="109"/>
        <end position="137"/>
    </location>
</feature>
<feature type="domain" description="ABC transmembrane type-2" evidence="10">
    <location>
        <begin position="32"/>
        <end position="256"/>
    </location>
</feature>
<dbReference type="AlphaFoldDB" id="A0A380Q038"/>
<keyword evidence="3 9" id="KW-0813">Transport</keyword>
<keyword evidence="4 9" id="KW-1003">Cell membrane</keyword>
<dbReference type="PANTHER" id="PTHR30413">
    <property type="entry name" value="INNER MEMBRANE TRANSPORT PERMEASE"/>
    <property type="match status" value="1"/>
</dbReference>
<dbReference type="GO" id="GO:0005886">
    <property type="term" value="C:plasma membrane"/>
    <property type="evidence" value="ECO:0007669"/>
    <property type="project" value="UniProtKB-SubCell"/>
</dbReference>
<reference evidence="11 12" key="1">
    <citation type="submission" date="2018-06" db="EMBL/GenBank/DDBJ databases">
        <authorList>
            <consortium name="Pathogen Informatics"/>
            <person name="Doyle S."/>
        </authorList>
    </citation>
    <scope>NUCLEOTIDE SEQUENCE [LARGE SCALE GENOMIC DNA]</scope>
    <source>
        <strain evidence="11 12">NCTC11470</strain>
    </source>
</reference>
<evidence type="ECO:0000313" key="11">
    <source>
        <dbReference type="EMBL" id="SUP79148.1"/>
    </source>
</evidence>
<evidence type="ECO:0000256" key="4">
    <source>
        <dbReference type="ARBA" id="ARBA00022475"/>
    </source>
</evidence>